<proteinExistence type="inferred from homology"/>
<dbReference type="Pfam" id="PF02458">
    <property type="entry name" value="Transferase"/>
    <property type="match status" value="1"/>
</dbReference>
<gene>
    <name evidence="2" type="ORF">Sjap_020050</name>
</gene>
<reference evidence="2 3" key="1">
    <citation type="submission" date="2024-01" db="EMBL/GenBank/DDBJ databases">
        <title>Genome assemblies of Stephania.</title>
        <authorList>
            <person name="Yang L."/>
        </authorList>
    </citation>
    <scope>NUCLEOTIDE SEQUENCE [LARGE SCALE GENOMIC DNA]</scope>
    <source>
        <strain evidence="2">QJT</strain>
        <tissue evidence="2">Leaf</tissue>
    </source>
</reference>
<evidence type="ECO:0000313" key="2">
    <source>
        <dbReference type="EMBL" id="KAK9102796.1"/>
    </source>
</evidence>
<keyword evidence="3" id="KW-1185">Reference proteome</keyword>
<accession>A0AAP0HZX9</accession>
<dbReference type="AlphaFoldDB" id="A0AAP0HZX9"/>
<evidence type="ECO:0000313" key="3">
    <source>
        <dbReference type="Proteomes" id="UP001417504"/>
    </source>
</evidence>
<dbReference type="PANTHER" id="PTHR31642:SF160">
    <property type="entry name" value="HXXXD-TYPE ACYL-TRANSFERASE FAMILY PROTEIN"/>
    <property type="match status" value="1"/>
</dbReference>
<protein>
    <submittedName>
        <fullName evidence="2">Uncharacterized protein</fullName>
    </submittedName>
</protein>
<dbReference type="GO" id="GO:0016747">
    <property type="term" value="F:acyltransferase activity, transferring groups other than amino-acyl groups"/>
    <property type="evidence" value="ECO:0007669"/>
    <property type="project" value="TreeGrafter"/>
</dbReference>
<dbReference type="EMBL" id="JBBNAE010000008">
    <property type="protein sequence ID" value="KAK9102796.1"/>
    <property type="molecule type" value="Genomic_DNA"/>
</dbReference>
<dbReference type="InterPro" id="IPR050317">
    <property type="entry name" value="Plant_Fungal_Acyltransferase"/>
</dbReference>
<comment type="caution">
    <text evidence="2">The sequence shown here is derived from an EMBL/GenBank/DDBJ whole genome shotgun (WGS) entry which is preliminary data.</text>
</comment>
<dbReference type="InterPro" id="IPR023213">
    <property type="entry name" value="CAT-like_dom_sf"/>
</dbReference>
<dbReference type="PANTHER" id="PTHR31642">
    <property type="entry name" value="TRICHOTHECENE 3-O-ACETYLTRANSFERASE"/>
    <property type="match status" value="1"/>
</dbReference>
<comment type="similarity">
    <text evidence="1">Belongs to the plant acyltransferase family.</text>
</comment>
<sequence length="321" mass="35801">MPLRLQVTSYTCGGFSIAWNTDHALVDAASFSMFVMSWSEIAQMRPLSRYPDHHRSVFKPRSPLKLNPSLDRTFSKYTMEDLLNAMPANKSNYDISVKRFYFVEASDIDLLQAQASQDGRRATKVEAFSAYLWKILAGLILKDNEFNRSCKMAWLVDGRRRMASYKVPNLFGNLLSMAVGEASVQELSHSRISSVASMVQNAIAEASKEAHFLDLLDWIEFHRPGMFLAKVLLGLGGPAIVLSDARRLPVKELDFGFGRPVFGSVYTTAPKLGAGYVSPQLSGVGDGSWVVFTILWPELVEALESDPNRIFKPMSATRLGF</sequence>
<evidence type="ECO:0000256" key="1">
    <source>
        <dbReference type="ARBA" id="ARBA00009861"/>
    </source>
</evidence>
<organism evidence="2 3">
    <name type="scientific">Stephania japonica</name>
    <dbReference type="NCBI Taxonomy" id="461633"/>
    <lineage>
        <taxon>Eukaryota</taxon>
        <taxon>Viridiplantae</taxon>
        <taxon>Streptophyta</taxon>
        <taxon>Embryophyta</taxon>
        <taxon>Tracheophyta</taxon>
        <taxon>Spermatophyta</taxon>
        <taxon>Magnoliopsida</taxon>
        <taxon>Ranunculales</taxon>
        <taxon>Menispermaceae</taxon>
        <taxon>Menispermoideae</taxon>
        <taxon>Cissampelideae</taxon>
        <taxon>Stephania</taxon>
    </lineage>
</organism>
<name>A0AAP0HZX9_9MAGN</name>
<dbReference type="Proteomes" id="UP001417504">
    <property type="component" value="Unassembled WGS sequence"/>
</dbReference>
<dbReference type="Gene3D" id="3.30.559.10">
    <property type="entry name" value="Chloramphenicol acetyltransferase-like domain"/>
    <property type="match status" value="2"/>
</dbReference>